<dbReference type="AlphaFoldDB" id="A0A9W6JLV0"/>
<reference evidence="3" key="1">
    <citation type="journal article" date="2014" name="Int. J. Syst. Evol. Microbiol.">
        <title>Complete genome sequence of Corynebacterium casei LMG S-19264T (=DSM 44701T), isolated from a smear-ripened cheese.</title>
        <authorList>
            <consortium name="US DOE Joint Genome Institute (JGI-PGF)"/>
            <person name="Walter F."/>
            <person name="Albersmeier A."/>
            <person name="Kalinowski J."/>
            <person name="Ruckert C."/>
        </authorList>
    </citation>
    <scope>NUCLEOTIDE SEQUENCE</scope>
    <source>
        <strain evidence="3">VKM B-2748</strain>
    </source>
</reference>
<reference evidence="3" key="2">
    <citation type="submission" date="2023-01" db="EMBL/GenBank/DDBJ databases">
        <authorList>
            <person name="Sun Q."/>
            <person name="Evtushenko L."/>
        </authorList>
    </citation>
    <scope>NUCLEOTIDE SEQUENCE</scope>
    <source>
        <strain evidence="3">VKM B-2748</strain>
    </source>
</reference>
<feature type="region of interest" description="Disordered" evidence="1">
    <location>
        <begin position="143"/>
        <end position="177"/>
    </location>
</feature>
<proteinExistence type="predicted"/>
<sequence length="229" mass="24719">MPRMADDVPSAPASARPASSRPLREALRRARIEAAERSDVVIDLRQAEIARLEILRDALAPVFADVPPEVDLFDVGLVPGDRPRLFVDMVSFVEMGRDRKVYRFLRDGRHGRSVAAESERVEPIVAAVTDYVARRLVERERLLAQDDREHRSSPDPAPVAATPVADPAPQPHAPPADVAPAFVAERPARSRWVRALAVLGAFVIGGTVGAIVVVALMVAAAKGMLPGIG</sequence>
<dbReference type="EMBL" id="BSFL01000001">
    <property type="protein sequence ID" value="GLK78524.1"/>
    <property type="molecule type" value="Genomic_DNA"/>
</dbReference>
<name>A0A9W6JLV0_9HYPH</name>
<organism evidence="3 4">
    <name type="scientific">Methylopila turkensis</name>
    <dbReference type="NCBI Taxonomy" id="1437816"/>
    <lineage>
        <taxon>Bacteria</taxon>
        <taxon>Pseudomonadati</taxon>
        <taxon>Pseudomonadota</taxon>
        <taxon>Alphaproteobacteria</taxon>
        <taxon>Hyphomicrobiales</taxon>
        <taxon>Methylopilaceae</taxon>
        <taxon>Methylopila</taxon>
    </lineage>
</organism>
<comment type="caution">
    <text evidence="3">The sequence shown here is derived from an EMBL/GenBank/DDBJ whole genome shotgun (WGS) entry which is preliminary data.</text>
</comment>
<evidence type="ECO:0000313" key="3">
    <source>
        <dbReference type="EMBL" id="GLK78524.1"/>
    </source>
</evidence>
<keyword evidence="4" id="KW-1185">Reference proteome</keyword>
<keyword evidence="2" id="KW-1133">Transmembrane helix</keyword>
<evidence type="ECO:0000256" key="1">
    <source>
        <dbReference type="SAM" id="MobiDB-lite"/>
    </source>
</evidence>
<gene>
    <name evidence="3" type="ORF">GCM10008174_02650</name>
</gene>
<keyword evidence="2" id="KW-0812">Transmembrane</keyword>
<keyword evidence="2" id="KW-0472">Membrane</keyword>
<feature type="compositionally biased region" description="Basic and acidic residues" evidence="1">
    <location>
        <begin position="143"/>
        <end position="153"/>
    </location>
</feature>
<feature type="region of interest" description="Disordered" evidence="1">
    <location>
        <begin position="1"/>
        <end position="22"/>
    </location>
</feature>
<evidence type="ECO:0000256" key="2">
    <source>
        <dbReference type="SAM" id="Phobius"/>
    </source>
</evidence>
<accession>A0A9W6JLV0</accession>
<protein>
    <submittedName>
        <fullName evidence="3">Uncharacterized protein</fullName>
    </submittedName>
</protein>
<dbReference type="Proteomes" id="UP001143309">
    <property type="component" value="Unassembled WGS sequence"/>
</dbReference>
<feature type="transmembrane region" description="Helical" evidence="2">
    <location>
        <begin position="196"/>
        <end position="221"/>
    </location>
</feature>
<evidence type="ECO:0000313" key="4">
    <source>
        <dbReference type="Proteomes" id="UP001143309"/>
    </source>
</evidence>
<feature type="compositionally biased region" description="Low complexity" evidence="1">
    <location>
        <begin position="9"/>
        <end position="21"/>
    </location>
</feature>